<dbReference type="PANTHER" id="PTHR47932:SF36">
    <property type="entry name" value="PENTACOTRIPEPTIDE-REPEAT REGION OF PRORP DOMAIN-CONTAINING PROTEIN"/>
    <property type="match status" value="1"/>
</dbReference>
<feature type="compositionally biased region" description="Low complexity" evidence="3">
    <location>
        <begin position="63"/>
        <end position="75"/>
    </location>
</feature>
<feature type="region of interest" description="Disordered" evidence="3">
    <location>
        <begin position="63"/>
        <end position="87"/>
    </location>
</feature>
<evidence type="ECO:0000256" key="2">
    <source>
        <dbReference type="PROSITE-ProRule" id="PRU00708"/>
    </source>
</evidence>
<gene>
    <name evidence="5" type="primary">LOC103722925</name>
</gene>
<dbReference type="KEGG" id="pda:103722925"/>
<dbReference type="Proteomes" id="UP000228380">
    <property type="component" value="Chromosome 2"/>
</dbReference>
<evidence type="ECO:0000256" key="3">
    <source>
        <dbReference type="SAM" id="MobiDB-lite"/>
    </source>
</evidence>
<dbReference type="InterPro" id="IPR011990">
    <property type="entry name" value="TPR-like_helical_dom_sf"/>
</dbReference>
<keyword evidence="1" id="KW-0677">Repeat</keyword>
<feature type="repeat" description="PPR" evidence="2">
    <location>
        <begin position="438"/>
        <end position="472"/>
    </location>
</feature>
<dbReference type="AlphaFoldDB" id="A0A8B8IXN5"/>
<evidence type="ECO:0000313" key="4">
    <source>
        <dbReference type="Proteomes" id="UP000228380"/>
    </source>
</evidence>
<feature type="repeat" description="PPR" evidence="2">
    <location>
        <begin position="403"/>
        <end position="437"/>
    </location>
</feature>
<organism evidence="4 5">
    <name type="scientific">Phoenix dactylifera</name>
    <name type="common">Date palm</name>
    <dbReference type="NCBI Taxonomy" id="42345"/>
    <lineage>
        <taxon>Eukaryota</taxon>
        <taxon>Viridiplantae</taxon>
        <taxon>Streptophyta</taxon>
        <taxon>Embryophyta</taxon>
        <taxon>Tracheophyta</taxon>
        <taxon>Spermatophyta</taxon>
        <taxon>Magnoliopsida</taxon>
        <taxon>Liliopsida</taxon>
        <taxon>Arecaceae</taxon>
        <taxon>Coryphoideae</taxon>
        <taxon>Phoeniceae</taxon>
        <taxon>Phoenix</taxon>
    </lineage>
</organism>
<sequence>MATVRWPRVLTPTYLAQLIRRQKNPVTALHLFRTAPLRYPAYRHNSVVYAAMADQLLSNYPLPASPSSTPSSPRWPSTPPPFRSHLRPRHLLLPLPRRRPPPLPPPPLSNCPSWPLSFLALLRLLLSLNPADGLPHALRLLAAFAGRREASLGAPALNLLVAALCRARRPDLALHVFADLGAHCCYPDRDTYRALMRGLCDAGRLDDAVHLLYSMLRRISQKGCDADVVVYRTLLEALCAADRVAEAEHLLAKVLLKGLRYPRRRRAFRPPELQGRSLEDMKSIIGDALVSGGVRSLASYKAMVVDLYAEGKLGHADKLFDEMIQRGFRPPVSVFVSKIAALCKEGRVEDGARVVEVEMMERDCVPTVRAYNLVMDGLCKGGKATRAAGYLDRMDRQVGCVASKESFELLVDGLCSEGRFLEAARILERMLRRRYWPQSAIFDNVIRGLCSSGRSYEAVLWLEEMISQGKIPQADVWTSLVSMVCLVDDLVKSSSFWDLLEHEPSC</sequence>
<dbReference type="GO" id="GO:0008380">
    <property type="term" value="P:RNA splicing"/>
    <property type="evidence" value="ECO:0007669"/>
    <property type="project" value="TreeGrafter"/>
</dbReference>
<feature type="repeat" description="PPR" evidence="2">
    <location>
        <begin position="188"/>
        <end position="218"/>
    </location>
</feature>
<reference evidence="5" key="2">
    <citation type="submission" date="2025-08" db="UniProtKB">
        <authorList>
            <consortium name="RefSeq"/>
        </authorList>
    </citation>
    <scope>IDENTIFICATION</scope>
    <source>
        <tissue evidence="5">Young leaves</tissue>
    </source>
</reference>
<protein>
    <submittedName>
        <fullName evidence="5">LOW QUALITY PROTEIN: pentatricopeptide repeat-containing protein At1g05600</fullName>
    </submittedName>
</protein>
<dbReference type="GO" id="GO:0003729">
    <property type="term" value="F:mRNA binding"/>
    <property type="evidence" value="ECO:0007669"/>
    <property type="project" value="TreeGrafter"/>
</dbReference>
<name>A0A8B8IXN5_PHODC</name>
<dbReference type="GO" id="GO:0005739">
    <property type="term" value="C:mitochondrion"/>
    <property type="evidence" value="ECO:0007669"/>
    <property type="project" value="TreeGrafter"/>
</dbReference>
<dbReference type="NCBIfam" id="TIGR00756">
    <property type="entry name" value="PPR"/>
    <property type="match status" value="5"/>
</dbReference>
<feature type="repeat" description="PPR" evidence="2">
    <location>
        <begin position="331"/>
        <end position="366"/>
    </location>
</feature>
<dbReference type="Pfam" id="PF12854">
    <property type="entry name" value="PPR_1"/>
    <property type="match status" value="2"/>
</dbReference>
<dbReference type="InterPro" id="IPR002885">
    <property type="entry name" value="PPR_rpt"/>
</dbReference>
<accession>A0A8B8IXN5</accession>
<dbReference type="GeneID" id="103722925"/>
<dbReference type="Pfam" id="PF01535">
    <property type="entry name" value="PPR"/>
    <property type="match status" value="4"/>
</dbReference>
<feature type="repeat" description="PPR" evidence="2">
    <location>
        <begin position="227"/>
        <end position="261"/>
    </location>
</feature>
<dbReference type="RefSeq" id="XP_026655701.2">
    <property type="nucleotide sequence ID" value="XM_026799900.2"/>
</dbReference>
<dbReference type="Gene3D" id="1.25.40.10">
    <property type="entry name" value="Tetratricopeptide repeat domain"/>
    <property type="match status" value="3"/>
</dbReference>
<reference evidence="4" key="1">
    <citation type="journal article" date="2019" name="Nat. Commun.">
        <title>Genome-wide association mapping of date palm fruit traits.</title>
        <authorList>
            <person name="Hazzouri K.M."/>
            <person name="Gros-Balthazard M."/>
            <person name="Flowers J.M."/>
            <person name="Copetti D."/>
            <person name="Lemansour A."/>
            <person name="Lebrun M."/>
            <person name="Masmoudi K."/>
            <person name="Ferrand S."/>
            <person name="Dhar M.I."/>
            <person name="Fresquez Z.A."/>
            <person name="Rosas U."/>
            <person name="Zhang J."/>
            <person name="Talag J."/>
            <person name="Lee S."/>
            <person name="Kudrna D."/>
            <person name="Powell R.F."/>
            <person name="Leitch I.J."/>
            <person name="Krueger R.R."/>
            <person name="Wing R.A."/>
            <person name="Amiri K.M.A."/>
            <person name="Purugganan M.D."/>
        </authorList>
    </citation>
    <scope>NUCLEOTIDE SEQUENCE [LARGE SCALE GENOMIC DNA]</scope>
    <source>
        <strain evidence="4">cv. Khalas</strain>
    </source>
</reference>
<evidence type="ECO:0000256" key="1">
    <source>
        <dbReference type="ARBA" id="ARBA00022737"/>
    </source>
</evidence>
<keyword evidence="4" id="KW-1185">Reference proteome</keyword>
<dbReference type="GO" id="GO:0000963">
    <property type="term" value="P:mitochondrial RNA processing"/>
    <property type="evidence" value="ECO:0007669"/>
    <property type="project" value="TreeGrafter"/>
</dbReference>
<proteinExistence type="predicted"/>
<evidence type="ECO:0000313" key="5">
    <source>
        <dbReference type="RefSeq" id="XP_026655701.2"/>
    </source>
</evidence>
<dbReference type="OrthoDB" id="767661at2759"/>
<dbReference type="PROSITE" id="PS51375">
    <property type="entry name" value="PPR"/>
    <property type="match status" value="6"/>
</dbReference>
<feature type="repeat" description="PPR" evidence="2">
    <location>
        <begin position="296"/>
        <end position="330"/>
    </location>
</feature>
<dbReference type="PANTHER" id="PTHR47932">
    <property type="entry name" value="ATPASE EXPRESSION PROTEIN 3"/>
    <property type="match status" value="1"/>
</dbReference>